<reference evidence="1 2" key="1">
    <citation type="submission" date="2017-06" db="EMBL/GenBank/DDBJ databases">
        <authorList>
            <person name="Kim H.J."/>
            <person name="Triplett B.A."/>
        </authorList>
    </citation>
    <scope>NUCLEOTIDE SEQUENCE [LARGE SCALE GENOMIC DNA]</scope>
    <source>
        <strain evidence="1 2">DSM 29052</strain>
    </source>
</reference>
<evidence type="ECO:0000313" key="2">
    <source>
        <dbReference type="Proteomes" id="UP000198417"/>
    </source>
</evidence>
<dbReference type="SUPFAM" id="SSF52540">
    <property type="entry name" value="P-loop containing nucleoside triphosphate hydrolases"/>
    <property type="match status" value="1"/>
</dbReference>
<dbReference type="InterPro" id="IPR027417">
    <property type="entry name" value="P-loop_NTPase"/>
</dbReference>
<evidence type="ECO:0000313" key="1">
    <source>
        <dbReference type="EMBL" id="SNR72030.1"/>
    </source>
</evidence>
<sequence length="305" mass="33990">MAQPLVIHIGYHKTATTWMQRLLFTPEHGYRQIADHGDVFRHIVQPHGLSFDPEDMRALIAERLAPVGPAEVPVISSEILSGHPFFGGHGSDVYAERLARIAPGARILISIRAQLRILPSVYMQYVLRGGTMPWQRFFDGTEEPGYFGFSPRHFEYDLLVAQYQRLFGAQNVHVLTQESLSADMDAAALRVAEFAGNTGFTTLAAAARRVDAPSYPEFGAPLLRRLNHVQSSTLNPWPILSLGRTPKGLYKGAGYLLKRKWVRGMMSGRKPVSDHVRERFAGCFDDSNARLAALVPHPLDLSGYN</sequence>
<organism evidence="1 2">
    <name type="scientific">Puniceibacterium sediminis</name>
    <dbReference type="NCBI Taxonomy" id="1608407"/>
    <lineage>
        <taxon>Bacteria</taxon>
        <taxon>Pseudomonadati</taxon>
        <taxon>Pseudomonadota</taxon>
        <taxon>Alphaproteobacteria</taxon>
        <taxon>Rhodobacterales</taxon>
        <taxon>Paracoccaceae</taxon>
        <taxon>Puniceibacterium</taxon>
    </lineage>
</organism>
<dbReference type="Gene3D" id="3.40.50.300">
    <property type="entry name" value="P-loop containing nucleotide triphosphate hydrolases"/>
    <property type="match status" value="1"/>
</dbReference>
<keyword evidence="2" id="KW-1185">Reference proteome</keyword>
<proteinExistence type="predicted"/>
<dbReference type="Proteomes" id="UP000198417">
    <property type="component" value="Unassembled WGS sequence"/>
</dbReference>
<dbReference type="AlphaFoldDB" id="A0A238YLV7"/>
<dbReference type="OrthoDB" id="7540582at2"/>
<name>A0A238YLV7_9RHOB</name>
<protein>
    <recommendedName>
        <fullName evidence="3">Sulfotransferase family protein</fullName>
    </recommendedName>
</protein>
<gene>
    <name evidence="1" type="ORF">SAMN06265370_11826</name>
</gene>
<dbReference type="RefSeq" id="WP_089272666.1">
    <property type="nucleotide sequence ID" value="NZ_FZNN01000018.1"/>
</dbReference>
<dbReference type="EMBL" id="FZNN01000018">
    <property type="protein sequence ID" value="SNR72030.1"/>
    <property type="molecule type" value="Genomic_DNA"/>
</dbReference>
<accession>A0A238YLV7</accession>
<evidence type="ECO:0008006" key="3">
    <source>
        <dbReference type="Google" id="ProtNLM"/>
    </source>
</evidence>